<proteinExistence type="predicted"/>
<organism evidence="1">
    <name type="scientific">Salmonella sp</name>
    <dbReference type="NCBI Taxonomy" id="599"/>
    <lineage>
        <taxon>Bacteria</taxon>
        <taxon>Pseudomonadati</taxon>
        <taxon>Pseudomonadota</taxon>
        <taxon>Gammaproteobacteria</taxon>
        <taxon>Enterobacterales</taxon>
        <taxon>Enterobacteriaceae</taxon>
        <taxon>Salmonella</taxon>
    </lineage>
</organism>
<name>A0A482ETF0_SALSP</name>
<keyword evidence="1" id="KW-0614">Plasmid</keyword>
<evidence type="ECO:0000313" key="1">
    <source>
        <dbReference type="EMBL" id="QBM91390.1"/>
    </source>
</evidence>
<dbReference type="AlphaFoldDB" id="A0A482ETF0"/>
<dbReference type="EMBL" id="MK356557">
    <property type="protein sequence ID" value="QBM91390.1"/>
    <property type="molecule type" value="Genomic_DNA"/>
</dbReference>
<geneLocation type="plasmid" evidence="1">
    <name>pSa1423-90k</name>
</geneLocation>
<accession>A0A482ETF0</accession>
<protein>
    <submittedName>
        <fullName evidence="1">Uncharacterized protein</fullName>
    </submittedName>
</protein>
<reference evidence="1" key="1">
    <citation type="submission" date="2019-01" db="EMBL/GenBank/DDBJ databases">
        <title>Salmonella strain 1423 plasmid sequences.</title>
        <authorList>
            <person name="Chen K."/>
            <person name="Chen S."/>
        </authorList>
    </citation>
    <scope>NUCLEOTIDE SEQUENCE</scope>
    <source>
        <strain evidence="1">Sa1423</strain>
        <plasmid evidence="1">pSa1423-90k</plasmid>
    </source>
</reference>
<sequence length="200" mass="23314">MTRYTILFMLWKSHLADDWGHTFYKLRRVYREISNYGSICKIRRFTVEDLKEYSISRGISLGSTDTRKVYAAKAENPANWSWIYFPHTDDKLVELVDDLTYEGWLISQSTEQSYEGVAVNILKQSPHAAALRELEKNPESNQRNHEHCYEQVRVWTGCIAICVMCMSILTPLKRWPAGRIRTAIKMVAEECKEGDIPIFL</sequence>
<gene>
    <name evidence="1" type="ORF">NNIBIDOC_00057</name>
</gene>